<dbReference type="EMBL" id="CM018046">
    <property type="protein sequence ID" value="KAA8526182.1"/>
    <property type="molecule type" value="Genomic_DNA"/>
</dbReference>
<organism evidence="1 2">
    <name type="scientific">Nyssa sinensis</name>
    <dbReference type="NCBI Taxonomy" id="561372"/>
    <lineage>
        <taxon>Eukaryota</taxon>
        <taxon>Viridiplantae</taxon>
        <taxon>Streptophyta</taxon>
        <taxon>Embryophyta</taxon>
        <taxon>Tracheophyta</taxon>
        <taxon>Spermatophyta</taxon>
        <taxon>Magnoliopsida</taxon>
        <taxon>eudicotyledons</taxon>
        <taxon>Gunneridae</taxon>
        <taxon>Pentapetalae</taxon>
        <taxon>asterids</taxon>
        <taxon>Cornales</taxon>
        <taxon>Nyssaceae</taxon>
        <taxon>Nyssa</taxon>
    </lineage>
</organism>
<sequence length="67" mass="8082">MICQEGKKWVLSYNPGRRINAEDQNTIRYKIIRRNLRGFISIPFSRDGKHLWLWKIHRSKLVIFAVI</sequence>
<name>A0A5J5A8I6_9ASTE</name>
<accession>A0A5J5A8I6</accession>
<reference evidence="1 2" key="1">
    <citation type="submission" date="2019-09" db="EMBL/GenBank/DDBJ databases">
        <title>A chromosome-level genome assembly of the Chinese tupelo Nyssa sinensis.</title>
        <authorList>
            <person name="Yang X."/>
            <person name="Kang M."/>
            <person name="Yang Y."/>
            <person name="Xiong H."/>
            <person name="Wang M."/>
            <person name="Zhang Z."/>
            <person name="Wang Z."/>
            <person name="Wu H."/>
            <person name="Ma T."/>
            <person name="Liu J."/>
            <person name="Xi Z."/>
        </authorList>
    </citation>
    <scope>NUCLEOTIDE SEQUENCE [LARGE SCALE GENOMIC DNA]</scope>
    <source>
        <strain evidence="1">J267</strain>
        <tissue evidence="1">Leaf</tissue>
    </source>
</reference>
<proteinExistence type="predicted"/>
<dbReference type="AlphaFoldDB" id="A0A5J5A8I6"/>
<keyword evidence="2" id="KW-1185">Reference proteome</keyword>
<dbReference type="Proteomes" id="UP000325577">
    <property type="component" value="Linkage Group LG3"/>
</dbReference>
<evidence type="ECO:0000313" key="1">
    <source>
        <dbReference type="EMBL" id="KAA8526182.1"/>
    </source>
</evidence>
<protein>
    <submittedName>
        <fullName evidence="1">Uncharacterized protein</fullName>
    </submittedName>
</protein>
<evidence type="ECO:0000313" key="2">
    <source>
        <dbReference type="Proteomes" id="UP000325577"/>
    </source>
</evidence>
<gene>
    <name evidence="1" type="ORF">F0562_008079</name>
</gene>